<gene>
    <name evidence="1" type="ORF">METZ01_LOCUS352030</name>
</gene>
<name>A0A382RNF1_9ZZZZ</name>
<organism evidence="1">
    <name type="scientific">marine metagenome</name>
    <dbReference type="NCBI Taxonomy" id="408172"/>
    <lineage>
        <taxon>unclassified sequences</taxon>
        <taxon>metagenomes</taxon>
        <taxon>ecological metagenomes</taxon>
    </lineage>
</organism>
<dbReference type="EMBL" id="UINC01123006">
    <property type="protein sequence ID" value="SVC99176.1"/>
    <property type="molecule type" value="Genomic_DNA"/>
</dbReference>
<reference evidence="1" key="1">
    <citation type="submission" date="2018-05" db="EMBL/GenBank/DDBJ databases">
        <authorList>
            <person name="Lanie J.A."/>
            <person name="Ng W.-L."/>
            <person name="Kazmierczak K.M."/>
            <person name="Andrzejewski T.M."/>
            <person name="Davidsen T.M."/>
            <person name="Wayne K.J."/>
            <person name="Tettelin H."/>
            <person name="Glass J.I."/>
            <person name="Rusch D."/>
            <person name="Podicherti R."/>
            <person name="Tsui H.-C.T."/>
            <person name="Winkler M.E."/>
        </authorList>
    </citation>
    <scope>NUCLEOTIDE SEQUENCE</scope>
</reference>
<accession>A0A382RNF1</accession>
<sequence length="35" mass="4370">MLIGDIQFNIVLKLKNNVKSYQLEYYKHKEFIYYL</sequence>
<proteinExistence type="predicted"/>
<protein>
    <submittedName>
        <fullName evidence="1">Uncharacterized protein</fullName>
    </submittedName>
</protein>
<dbReference type="AlphaFoldDB" id="A0A382RNF1"/>
<evidence type="ECO:0000313" key="1">
    <source>
        <dbReference type="EMBL" id="SVC99176.1"/>
    </source>
</evidence>